<dbReference type="InterPro" id="IPR036387">
    <property type="entry name" value="Neurhyp_horm_dom_sf"/>
</dbReference>
<reference evidence="1" key="1">
    <citation type="journal article" date="2015" name="Mol. Biol. Evol.">
        <title>Prevertebrate Local Gene Duplication Facilitated Expansion of the Neuropeptide GPCR Superfamily.</title>
        <authorList>
            <person name="Yun S."/>
            <person name="Furlong M."/>
            <person name="Sim M."/>
            <person name="Cho M."/>
            <person name="Park S."/>
            <person name="Cho E.B."/>
            <person name="Reyes-Alcaraz A."/>
            <person name="Hwang J.I."/>
            <person name="Kim J."/>
            <person name="Seong J.Y."/>
        </authorList>
    </citation>
    <scope>NUCLEOTIDE SEQUENCE</scope>
</reference>
<dbReference type="EMBL" id="KT235789">
    <property type="protein sequence ID" value="ALD51572.1"/>
    <property type="molecule type" value="mRNA"/>
</dbReference>
<sequence length="49" mass="5314">AALHPFHFSVSLEVLKTSGTNCFGPNICCGDELGCYSCDTSEEMISERN</sequence>
<protein>
    <submittedName>
        <fullName evidence="1">Oxytocin</fullName>
    </submittedName>
</protein>
<dbReference type="AlphaFoldDB" id="A0A0M3SBR1"/>
<dbReference type="GO" id="GO:0005185">
    <property type="term" value="F:neurohypophyseal hormone activity"/>
    <property type="evidence" value="ECO:0007669"/>
    <property type="project" value="InterPro"/>
</dbReference>
<feature type="non-terminal residue" evidence="1">
    <location>
        <position position="49"/>
    </location>
</feature>
<feature type="non-terminal residue" evidence="1">
    <location>
        <position position="1"/>
    </location>
</feature>
<gene>
    <name evidence="1" type="primary">OXT</name>
</gene>
<evidence type="ECO:0000313" key="1">
    <source>
        <dbReference type="EMBL" id="ALD51572.1"/>
    </source>
</evidence>
<dbReference type="SUPFAM" id="SSF49606">
    <property type="entry name" value="Neurophysin II"/>
    <property type="match status" value="1"/>
</dbReference>
<proteinExistence type="evidence at transcript level"/>
<accession>A0A0M3SBR1</accession>
<name>A0A0M3SBR1_ANOCA</name>
<dbReference type="GO" id="GO:0005576">
    <property type="term" value="C:extracellular region"/>
    <property type="evidence" value="ECO:0007669"/>
    <property type="project" value="InterPro"/>
</dbReference>
<dbReference type="Gene3D" id="2.60.9.10">
    <property type="entry name" value="Neurohypophysial hormone domain"/>
    <property type="match status" value="1"/>
</dbReference>
<organism evidence="1">
    <name type="scientific">Anolis carolinensis</name>
    <name type="common">Green anole</name>
    <name type="synonym">American chameleon</name>
    <dbReference type="NCBI Taxonomy" id="28377"/>
    <lineage>
        <taxon>Eukaryota</taxon>
        <taxon>Metazoa</taxon>
        <taxon>Chordata</taxon>
        <taxon>Craniata</taxon>
        <taxon>Vertebrata</taxon>
        <taxon>Euteleostomi</taxon>
        <taxon>Lepidosauria</taxon>
        <taxon>Squamata</taxon>
        <taxon>Bifurcata</taxon>
        <taxon>Unidentata</taxon>
        <taxon>Episquamata</taxon>
        <taxon>Toxicofera</taxon>
        <taxon>Iguania</taxon>
        <taxon>Dactyloidae</taxon>
        <taxon>Anolis</taxon>
    </lineage>
</organism>